<dbReference type="InterPro" id="IPR052164">
    <property type="entry name" value="Anthracycline_SecMetBiosynth"/>
</dbReference>
<sequence>MPAQLSYWTLAVTDVDRAVEFFGAVMGWTFSEPGSAGGRHVLESDPWGGLAPALPPRDSEEHHLFAVGVDGTVDEEDDRSAPSSSPGTAETATTRRNNGLAFQADDLDAAIAKVRELGGTAQDTGEGGDYGRWVECTDDQGTAFALFARAEA</sequence>
<organism evidence="3 4">
    <name type="scientific">Saxibacter everestensis</name>
    <dbReference type="NCBI Taxonomy" id="2909229"/>
    <lineage>
        <taxon>Bacteria</taxon>
        <taxon>Bacillati</taxon>
        <taxon>Actinomycetota</taxon>
        <taxon>Actinomycetes</taxon>
        <taxon>Micrococcales</taxon>
        <taxon>Brevibacteriaceae</taxon>
        <taxon>Saxibacter</taxon>
    </lineage>
</organism>
<evidence type="ECO:0000313" key="4">
    <source>
        <dbReference type="Proteomes" id="UP001209083"/>
    </source>
</evidence>
<dbReference type="InterPro" id="IPR037523">
    <property type="entry name" value="VOC_core"/>
</dbReference>
<dbReference type="InterPro" id="IPR004360">
    <property type="entry name" value="Glyas_Fos-R_dOase_dom"/>
</dbReference>
<dbReference type="EMBL" id="CP090958">
    <property type="protein sequence ID" value="WGW11975.1"/>
    <property type="molecule type" value="Genomic_DNA"/>
</dbReference>
<dbReference type="InterPro" id="IPR029068">
    <property type="entry name" value="Glyas_Bleomycin-R_OHBP_Dase"/>
</dbReference>
<reference evidence="3 4" key="1">
    <citation type="submission" date="2023-05" db="EMBL/GenBank/DDBJ databases">
        <title>Lithophilousrod everest ZFBP1038 complete genpme.</title>
        <authorList>
            <person name="Tian M."/>
        </authorList>
    </citation>
    <scope>NUCLEOTIDE SEQUENCE [LARGE SCALE GENOMIC DNA]</scope>
    <source>
        <strain evidence="3 4">ZFBP1038</strain>
    </source>
</reference>
<evidence type="ECO:0000259" key="2">
    <source>
        <dbReference type="PROSITE" id="PS51819"/>
    </source>
</evidence>
<dbReference type="PANTHER" id="PTHR33993">
    <property type="entry name" value="GLYOXALASE-RELATED"/>
    <property type="match status" value="1"/>
</dbReference>
<evidence type="ECO:0000313" key="3">
    <source>
        <dbReference type="EMBL" id="WGW11975.1"/>
    </source>
</evidence>
<protein>
    <submittedName>
        <fullName evidence="3">VOC family protein</fullName>
    </submittedName>
</protein>
<dbReference type="PANTHER" id="PTHR33993:SF14">
    <property type="entry name" value="GB|AAF24581.1"/>
    <property type="match status" value="1"/>
</dbReference>
<dbReference type="SUPFAM" id="SSF54593">
    <property type="entry name" value="Glyoxalase/Bleomycin resistance protein/Dihydroxybiphenyl dioxygenase"/>
    <property type="match status" value="1"/>
</dbReference>
<name>A0ABY8QUW7_9MICO</name>
<dbReference type="Proteomes" id="UP001209083">
    <property type="component" value="Chromosome"/>
</dbReference>
<dbReference type="Pfam" id="PF00903">
    <property type="entry name" value="Glyoxalase"/>
    <property type="match status" value="1"/>
</dbReference>
<accession>A0ABY8QUW7</accession>
<feature type="domain" description="VOC" evidence="2">
    <location>
        <begin position="4"/>
        <end position="149"/>
    </location>
</feature>
<keyword evidence="4" id="KW-1185">Reference proteome</keyword>
<proteinExistence type="predicted"/>
<gene>
    <name evidence="3" type="ORF">LWF01_18115</name>
</gene>
<dbReference type="Gene3D" id="3.10.180.10">
    <property type="entry name" value="2,3-Dihydroxybiphenyl 1,2-Dioxygenase, domain 1"/>
    <property type="match status" value="1"/>
</dbReference>
<evidence type="ECO:0000256" key="1">
    <source>
        <dbReference type="SAM" id="MobiDB-lite"/>
    </source>
</evidence>
<dbReference type="PROSITE" id="PS51819">
    <property type="entry name" value="VOC"/>
    <property type="match status" value="1"/>
</dbReference>
<dbReference type="RefSeq" id="WP_349638771.1">
    <property type="nucleotide sequence ID" value="NZ_CP090958.1"/>
</dbReference>
<feature type="compositionally biased region" description="Polar residues" evidence="1">
    <location>
        <begin position="81"/>
        <end position="97"/>
    </location>
</feature>
<feature type="region of interest" description="Disordered" evidence="1">
    <location>
        <begin position="69"/>
        <end position="100"/>
    </location>
</feature>